<name>A0A918X5L8_9ACTN</name>
<dbReference type="PANTHER" id="PTHR48106:SF13">
    <property type="entry name" value="QUINONE OXIDOREDUCTASE-RELATED"/>
    <property type="match status" value="1"/>
</dbReference>
<evidence type="ECO:0000313" key="6">
    <source>
        <dbReference type="Proteomes" id="UP000638353"/>
    </source>
</evidence>
<keyword evidence="1" id="KW-0521">NADP</keyword>
<proteinExistence type="predicted"/>
<feature type="compositionally biased region" description="Low complexity" evidence="3">
    <location>
        <begin position="1"/>
        <end position="22"/>
    </location>
</feature>
<dbReference type="GO" id="GO:0035925">
    <property type="term" value="F:mRNA 3'-UTR AU-rich region binding"/>
    <property type="evidence" value="ECO:0007669"/>
    <property type="project" value="TreeGrafter"/>
</dbReference>
<dbReference type="SUPFAM" id="SSF50129">
    <property type="entry name" value="GroES-like"/>
    <property type="match status" value="1"/>
</dbReference>
<evidence type="ECO:0000313" key="5">
    <source>
        <dbReference type="EMBL" id="GHD12651.1"/>
    </source>
</evidence>
<sequence length="366" mass="38488">MSAAPAERPAAGAPGTSGTATANTLVRMTGSGTPEEHIRTVEGPRPAAEKGGVVVAVEAAGVSFAEVQMLQHLHPFPPRFPFVPGYDLVGRIVEVGPGVTGWKTGDRVAAMPRKGSWQRFVALPAKDLTEVPEELDADVAVALVANGVTAYQMLHRLTRLRPGQTVLVHGASGGVGALLTQLAVHHGLRVVATASAAKHDAVRQLGAEPLDYRTPDLAAQVRALVPGGVDAVFDHIGGRGLDAGWSMLARGGTLVSFDSSVAGYRPGQWFRPHVPALRRTVARFFARHLGLTGGRRMSMYYVKPGAAFSADYTELCRLAAAGVLTPRIAGRHPLEHTARAVRALLDGTSIGKHVLTPETPKPTTAP</sequence>
<dbReference type="GO" id="GO:0003960">
    <property type="term" value="F:quinone reductase (NADPH) activity"/>
    <property type="evidence" value="ECO:0007669"/>
    <property type="project" value="TreeGrafter"/>
</dbReference>
<evidence type="ECO:0000256" key="2">
    <source>
        <dbReference type="ARBA" id="ARBA00023002"/>
    </source>
</evidence>
<comment type="caution">
    <text evidence="5">The sequence shown here is derived from an EMBL/GenBank/DDBJ whole genome shotgun (WGS) entry which is preliminary data.</text>
</comment>
<dbReference type="SMART" id="SM00829">
    <property type="entry name" value="PKS_ER"/>
    <property type="match status" value="1"/>
</dbReference>
<dbReference type="Gene3D" id="3.90.180.10">
    <property type="entry name" value="Medium-chain alcohol dehydrogenases, catalytic domain"/>
    <property type="match status" value="1"/>
</dbReference>
<dbReference type="GO" id="GO:0005829">
    <property type="term" value="C:cytosol"/>
    <property type="evidence" value="ECO:0007669"/>
    <property type="project" value="TreeGrafter"/>
</dbReference>
<gene>
    <name evidence="5" type="primary">qor</name>
    <name evidence="5" type="ORF">GCM10010334_69980</name>
</gene>
<dbReference type="InterPro" id="IPR013154">
    <property type="entry name" value="ADH-like_N"/>
</dbReference>
<dbReference type="RefSeq" id="WP_189827096.1">
    <property type="nucleotide sequence ID" value="NZ_BMVC01000018.1"/>
</dbReference>
<dbReference type="GO" id="GO:0070402">
    <property type="term" value="F:NADPH binding"/>
    <property type="evidence" value="ECO:0007669"/>
    <property type="project" value="TreeGrafter"/>
</dbReference>
<dbReference type="Pfam" id="PF13602">
    <property type="entry name" value="ADH_zinc_N_2"/>
    <property type="match status" value="1"/>
</dbReference>
<evidence type="ECO:0000256" key="1">
    <source>
        <dbReference type="ARBA" id="ARBA00022857"/>
    </source>
</evidence>
<feature type="region of interest" description="Disordered" evidence="3">
    <location>
        <begin position="1"/>
        <end position="23"/>
    </location>
</feature>
<reference evidence="5" key="2">
    <citation type="submission" date="2020-09" db="EMBL/GenBank/DDBJ databases">
        <authorList>
            <person name="Sun Q."/>
            <person name="Ohkuma M."/>
        </authorList>
    </citation>
    <scope>NUCLEOTIDE SEQUENCE</scope>
    <source>
        <strain evidence="5">JCM 4637</strain>
    </source>
</reference>
<dbReference type="SUPFAM" id="SSF51735">
    <property type="entry name" value="NAD(P)-binding Rossmann-fold domains"/>
    <property type="match status" value="1"/>
</dbReference>
<dbReference type="Gene3D" id="3.40.50.720">
    <property type="entry name" value="NAD(P)-binding Rossmann-like Domain"/>
    <property type="match status" value="1"/>
</dbReference>
<accession>A0A918X5L8</accession>
<dbReference type="EMBL" id="BMVC01000018">
    <property type="protein sequence ID" value="GHD12651.1"/>
    <property type="molecule type" value="Genomic_DNA"/>
</dbReference>
<evidence type="ECO:0000256" key="3">
    <source>
        <dbReference type="SAM" id="MobiDB-lite"/>
    </source>
</evidence>
<organism evidence="5 6">
    <name type="scientific">Streptomyces finlayi</name>
    <dbReference type="NCBI Taxonomy" id="67296"/>
    <lineage>
        <taxon>Bacteria</taxon>
        <taxon>Bacillati</taxon>
        <taxon>Actinomycetota</taxon>
        <taxon>Actinomycetes</taxon>
        <taxon>Kitasatosporales</taxon>
        <taxon>Streptomycetaceae</taxon>
        <taxon>Streptomyces</taxon>
    </lineage>
</organism>
<protein>
    <submittedName>
        <fullName evidence="5">NADPH:quinone reductase</fullName>
    </submittedName>
</protein>
<keyword evidence="2" id="KW-0560">Oxidoreductase</keyword>
<dbReference type="PANTHER" id="PTHR48106">
    <property type="entry name" value="QUINONE OXIDOREDUCTASE PIG3-RELATED"/>
    <property type="match status" value="1"/>
</dbReference>
<dbReference type="Pfam" id="PF08240">
    <property type="entry name" value="ADH_N"/>
    <property type="match status" value="1"/>
</dbReference>
<dbReference type="InterPro" id="IPR036291">
    <property type="entry name" value="NAD(P)-bd_dom_sf"/>
</dbReference>
<dbReference type="InterPro" id="IPR011032">
    <property type="entry name" value="GroES-like_sf"/>
</dbReference>
<dbReference type="InterPro" id="IPR020843">
    <property type="entry name" value="ER"/>
</dbReference>
<dbReference type="AlphaFoldDB" id="A0A918X5L8"/>
<evidence type="ECO:0000259" key="4">
    <source>
        <dbReference type="SMART" id="SM00829"/>
    </source>
</evidence>
<feature type="domain" description="Enoyl reductase (ER)" evidence="4">
    <location>
        <begin position="32"/>
        <end position="355"/>
    </location>
</feature>
<reference evidence="5" key="1">
    <citation type="journal article" date="2014" name="Int. J. Syst. Evol. Microbiol.">
        <title>Complete genome sequence of Corynebacterium casei LMG S-19264T (=DSM 44701T), isolated from a smear-ripened cheese.</title>
        <authorList>
            <consortium name="US DOE Joint Genome Institute (JGI-PGF)"/>
            <person name="Walter F."/>
            <person name="Albersmeier A."/>
            <person name="Kalinowski J."/>
            <person name="Ruckert C."/>
        </authorList>
    </citation>
    <scope>NUCLEOTIDE SEQUENCE</scope>
    <source>
        <strain evidence="5">JCM 4637</strain>
    </source>
</reference>
<dbReference type="Proteomes" id="UP000638353">
    <property type="component" value="Unassembled WGS sequence"/>
</dbReference>